<keyword evidence="8" id="KW-0479">Metal-binding</keyword>
<keyword evidence="9" id="KW-0547">Nucleotide-binding</keyword>
<dbReference type="EMBL" id="CADCTR010003289">
    <property type="protein sequence ID" value="CAA9392509.1"/>
    <property type="molecule type" value="Genomic_DNA"/>
</dbReference>
<dbReference type="GO" id="GO:0005524">
    <property type="term" value="F:ATP binding"/>
    <property type="evidence" value="ECO:0007669"/>
    <property type="project" value="UniProtKB-KW"/>
</dbReference>
<dbReference type="PANTHER" id="PTHR43030:SF1">
    <property type="entry name" value="PHOSPHOENOLPYRUVATE SYNTHASE"/>
    <property type="match status" value="1"/>
</dbReference>
<dbReference type="InterPro" id="IPR006319">
    <property type="entry name" value="PEP_synth"/>
</dbReference>
<evidence type="ECO:0000256" key="11">
    <source>
        <dbReference type="ARBA" id="ARBA00022840"/>
    </source>
</evidence>
<dbReference type="Gene3D" id="3.30.1490.20">
    <property type="entry name" value="ATP-grasp fold, A domain"/>
    <property type="match status" value="1"/>
</dbReference>
<keyword evidence="12" id="KW-0460">Magnesium</keyword>
<keyword evidence="11" id="KW-0067">ATP-binding</keyword>
<evidence type="ECO:0000256" key="10">
    <source>
        <dbReference type="ARBA" id="ARBA00022777"/>
    </source>
</evidence>
<reference evidence="16" key="1">
    <citation type="submission" date="2020-02" db="EMBL/GenBank/DDBJ databases">
        <authorList>
            <person name="Meier V. D."/>
        </authorList>
    </citation>
    <scope>NUCLEOTIDE SEQUENCE</scope>
    <source>
        <strain evidence="16">AVDCRST_MAG93</strain>
    </source>
</reference>
<dbReference type="EC" id="2.7.9.2" evidence="5"/>
<dbReference type="GO" id="GO:0008986">
    <property type="term" value="F:pyruvate, water dikinase activity"/>
    <property type="evidence" value="ECO:0007669"/>
    <property type="project" value="UniProtKB-EC"/>
</dbReference>
<comment type="similarity">
    <text evidence="4">Belongs to the PEP-utilizing enzyme family.</text>
</comment>
<evidence type="ECO:0000256" key="14">
    <source>
        <dbReference type="ARBA" id="ARBA00047700"/>
    </source>
</evidence>
<dbReference type="UniPathway" id="UPA00138"/>
<evidence type="ECO:0000256" key="6">
    <source>
        <dbReference type="ARBA" id="ARBA00021623"/>
    </source>
</evidence>
<dbReference type="InterPro" id="IPR013815">
    <property type="entry name" value="ATP_grasp_subdomain_1"/>
</dbReference>
<comment type="pathway">
    <text evidence="3">Carbohydrate biosynthesis; gluconeogenesis.</text>
</comment>
<name>A0A6J4NME8_9CHLR</name>
<keyword evidence="10" id="KW-0418">Kinase</keyword>
<evidence type="ECO:0000256" key="3">
    <source>
        <dbReference type="ARBA" id="ARBA00004742"/>
    </source>
</evidence>
<comment type="cofactor">
    <cofactor evidence="1">
        <name>Mg(2+)</name>
        <dbReference type="ChEBI" id="CHEBI:18420"/>
    </cofactor>
</comment>
<dbReference type="InterPro" id="IPR002192">
    <property type="entry name" value="PPDK_AMP/ATP-bd"/>
</dbReference>
<sequence length="593" mass="64730">MNHHQPNAPLTINLADVNRDSLALVGGKGANLAELMAAGFPVPCGFCVTTRAFECFIAQTANAERLYTKLDGLTAQNLTDVQAAGNEVRARLRQTEMPRAVAQSILHIWQELGRDHAYSVRSSATAEDLPYASFAGQQDTYLNVRGAAALLEAVQNCWVSLFTDRAILYRLQHGFAHREVRLAVIVQRMVESEVAGIMFTADPVTGNRHIISIDASYGLGEATVSGIVSADLFQVDTRKNAITKRQIADKHLRIQALPQGGVEQVALRGAERTRPALDDEQVLALACIGQQIATHYHEPQDIEWAFARGQWFILQARPITSLFPLPQPVPDDKTLHVYLSFSHFQVMTDPMPPLVTSLWRVIVPFGAPQGTLENPYLTAAAGRIYLDISLAVRHRLLRHVLPRVLRNADILAAQALDEMIASGTFVNGPSVRPTSIARFVAPLVAGVLAQVLWKQPQGATERGQLLMDRYVARTEAQLRATPQGSARLVLAVGIMRDTFTHIVKAWFAVPLTGMLANALLIRVARSFANADDVTALGRGWRGNVTTDMDLAVGDLADLIRQSPPLLAHLSQTGINPSSLVETAREFEGGAAFV</sequence>
<evidence type="ECO:0000256" key="9">
    <source>
        <dbReference type="ARBA" id="ARBA00022741"/>
    </source>
</evidence>
<organism evidence="16">
    <name type="scientific">uncultured Chloroflexia bacterium</name>
    <dbReference type="NCBI Taxonomy" id="1672391"/>
    <lineage>
        <taxon>Bacteria</taxon>
        <taxon>Bacillati</taxon>
        <taxon>Chloroflexota</taxon>
        <taxon>Chloroflexia</taxon>
        <taxon>environmental samples</taxon>
    </lineage>
</organism>
<feature type="non-terminal residue" evidence="16">
    <location>
        <position position="593"/>
    </location>
</feature>
<accession>A0A6J4NME8</accession>
<feature type="domain" description="Pyruvate phosphate dikinase AMP/ATP-binding" evidence="15">
    <location>
        <begin position="23"/>
        <end position="321"/>
    </location>
</feature>
<dbReference type="Gene3D" id="3.30.470.20">
    <property type="entry name" value="ATP-grasp fold, B domain"/>
    <property type="match status" value="1"/>
</dbReference>
<protein>
    <recommendedName>
        <fullName evidence="6">Phosphoenolpyruvate synthase</fullName>
        <ecNumber evidence="5">2.7.9.2</ecNumber>
    </recommendedName>
    <alternativeName>
        <fullName evidence="13">Pyruvate, water dikinase</fullName>
    </alternativeName>
</protein>
<gene>
    <name evidence="16" type="ORF">AVDCRST_MAG93-9798</name>
</gene>
<comment type="catalytic activity">
    <reaction evidence="14">
        <text>pyruvate + ATP + H2O = phosphoenolpyruvate + AMP + phosphate + 2 H(+)</text>
        <dbReference type="Rhea" id="RHEA:11364"/>
        <dbReference type="ChEBI" id="CHEBI:15361"/>
        <dbReference type="ChEBI" id="CHEBI:15377"/>
        <dbReference type="ChEBI" id="CHEBI:15378"/>
        <dbReference type="ChEBI" id="CHEBI:30616"/>
        <dbReference type="ChEBI" id="CHEBI:43474"/>
        <dbReference type="ChEBI" id="CHEBI:58702"/>
        <dbReference type="ChEBI" id="CHEBI:456215"/>
        <dbReference type="EC" id="2.7.9.2"/>
    </reaction>
</comment>
<dbReference type="FunFam" id="3.30.1490.20:FF:000010">
    <property type="entry name" value="Phosphoenolpyruvate synthase"/>
    <property type="match status" value="1"/>
</dbReference>
<comment type="function">
    <text evidence="2">Catalyzes the phosphorylation of pyruvate to phosphoenolpyruvate.</text>
</comment>
<proteinExistence type="inferred from homology"/>
<evidence type="ECO:0000313" key="16">
    <source>
        <dbReference type="EMBL" id="CAA9392509.1"/>
    </source>
</evidence>
<evidence type="ECO:0000256" key="8">
    <source>
        <dbReference type="ARBA" id="ARBA00022723"/>
    </source>
</evidence>
<evidence type="ECO:0000256" key="7">
    <source>
        <dbReference type="ARBA" id="ARBA00022679"/>
    </source>
</evidence>
<evidence type="ECO:0000256" key="5">
    <source>
        <dbReference type="ARBA" id="ARBA00011996"/>
    </source>
</evidence>
<dbReference type="GO" id="GO:0006094">
    <property type="term" value="P:gluconeogenesis"/>
    <property type="evidence" value="ECO:0007669"/>
    <property type="project" value="UniProtKB-UniPathway"/>
</dbReference>
<dbReference type="PANTHER" id="PTHR43030">
    <property type="entry name" value="PHOSPHOENOLPYRUVATE SYNTHASE"/>
    <property type="match status" value="1"/>
</dbReference>
<dbReference type="AlphaFoldDB" id="A0A6J4NME8"/>
<evidence type="ECO:0000256" key="4">
    <source>
        <dbReference type="ARBA" id="ARBA00007837"/>
    </source>
</evidence>
<dbReference type="GO" id="GO:0046872">
    <property type="term" value="F:metal ion binding"/>
    <property type="evidence" value="ECO:0007669"/>
    <property type="project" value="UniProtKB-KW"/>
</dbReference>
<evidence type="ECO:0000256" key="13">
    <source>
        <dbReference type="ARBA" id="ARBA00033470"/>
    </source>
</evidence>
<evidence type="ECO:0000259" key="15">
    <source>
        <dbReference type="Pfam" id="PF01326"/>
    </source>
</evidence>
<dbReference type="Pfam" id="PF01326">
    <property type="entry name" value="PPDK_N"/>
    <property type="match status" value="1"/>
</dbReference>
<keyword evidence="16" id="KW-0670">Pyruvate</keyword>
<keyword evidence="7 16" id="KW-0808">Transferase</keyword>
<evidence type="ECO:0000256" key="12">
    <source>
        <dbReference type="ARBA" id="ARBA00022842"/>
    </source>
</evidence>
<evidence type="ECO:0000256" key="1">
    <source>
        <dbReference type="ARBA" id="ARBA00001946"/>
    </source>
</evidence>
<dbReference type="SUPFAM" id="SSF56059">
    <property type="entry name" value="Glutathione synthetase ATP-binding domain-like"/>
    <property type="match status" value="1"/>
</dbReference>
<evidence type="ECO:0000256" key="2">
    <source>
        <dbReference type="ARBA" id="ARBA00002988"/>
    </source>
</evidence>